<keyword evidence="6" id="KW-0413">Isomerase</keyword>
<evidence type="ECO:0000256" key="4">
    <source>
        <dbReference type="ARBA" id="ARBA00022785"/>
    </source>
</evidence>
<sequence>MSITTAVPPARREAHEPPEARGLARDAVRMLVASLDAGLTHARARDLPDHLRAGDVLVVNTSATLPAALPARRADDSVLMLHLSTPCGGDAGWVVELRERGERFAGARAGETLALPADARATLLAPYLGGARLWLAQLHTGARPLLDYLGEHGAPIRYGYVERSWPLADYQTVFAIQPGSAEMPSAGRPFTPELVTALVARGIAIVPVTLHTGVSSQEAGELPYPERYAVPAPTARLVNAARAGGGRVVAVGTTVVRALETVAEHDGTIRAGAGRTRHVVTPQTGVRAVDGLLTGWHEPAATHLLMLVAVAGRALVDASYRAAAREGYAWHEFGDLNLILP</sequence>
<dbReference type="PANTHER" id="PTHR30307">
    <property type="entry name" value="S-ADENOSYLMETHIONINE:TRNA RIBOSYLTRANSFERASE-ISOMERASE"/>
    <property type="match status" value="1"/>
</dbReference>
<feature type="compositionally biased region" description="Basic and acidic residues" evidence="5">
    <location>
        <begin position="10"/>
        <end position="21"/>
    </location>
</feature>
<evidence type="ECO:0000313" key="6">
    <source>
        <dbReference type="EMBL" id="CAA9528320.1"/>
    </source>
</evidence>
<dbReference type="Gene3D" id="2.40.10.240">
    <property type="entry name" value="QueA-like"/>
    <property type="match status" value="1"/>
</dbReference>
<accession>A0A6J4TP20</accession>
<protein>
    <submittedName>
        <fullName evidence="6">S-adenosylmethionine:tRNA ribosyltransferase-isomerase-like protein</fullName>
    </submittedName>
</protein>
<keyword evidence="4" id="KW-0671">Queuosine biosynthesis</keyword>
<evidence type="ECO:0000256" key="5">
    <source>
        <dbReference type="SAM" id="MobiDB-lite"/>
    </source>
</evidence>
<dbReference type="Pfam" id="PF02547">
    <property type="entry name" value="Queuosine_synth"/>
    <property type="match status" value="1"/>
</dbReference>
<dbReference type="GO" id="GO:0051075">
    <property type="term" value="F:S-adenosylmethionine:tRNA ribosyltransferase-isomerase activity"/>
    <property type="evidence" value="ECO:0007669"/>
    <property type="project" value="TreeGrafter"/>
</dbReference>
<evidence type="ECO:0000256" key="2">
    <source>
        <dbReference type="ARBA" id="ARBA00022679"/>
    </source>
</evidence>
<feature type="region of interest" description="Disordered" evidence="5">
    <location>
        <begin position="1"/>
        <end position="21"/>
    </location>
</feature>
<evidence type="ECO:0000256" key="1">
    <source>
        <dbReference type="ARBA" id="ARBA00022490"/>
    </source>
</evidence>
<reference evidence="6" key="1">
    <citation type="submission" date="2020-02" db="EMBL/GenBank/DDBJ databases">
        <authorList>
            <person name="Meier V. D."/>
        </authorList>
    </citation>
    <scope>NUCLEOTIDE SEQUENCE</scope>
    <source>
        <strain evidence="6">AVDCRST_MAG67</strain>
    </source>
</reference>
<dbReference type="InterPro" id="IPR042118">
    <property type="entry name" value="QueA_dom1"/>
</dbReference>
<gene>
    <name evidence="6" type="ORF">AVDCRST_MAG67-4253</name>
</gene>
<proteinExistence type="predicted"/>
<dbReference type="SUPFAM" id="SSF111337">
    <property type="entry name" value="QueA-like"/>
    <property type="match status" value="1"/>
</dbReference>
<dbReference type="InterPro" id="IPR036100">
    <property type="entry name" value="QueA_sf"/>
</dbReference>
<keyword evidence="3" id="KW-0949">S-adenosyl-L-methionine</keyword>
<name>A0A6J4TP20_9ACTN</name>
<dbReference type="GO" id="GO:0008616">
    <property type="term" value="P:tRNA queuosine(34) biosynthetic process"/>
    <property type="evidence" value="ECO:0007669"/>
    <property type="project" value="UniProtKB-KW"/>
</dbReference>
<dbReference type="AlphaFoldDB" id="A0A6J4TP20"/>
<dbReference type="EMBL" id="CADCVQ010000160">
    <property type="protein sequence ID" value="CAA9528320.1"/>
    <property type="molecule type" value="Genomic_DNA"/>
</dbReference>
<keyword evidence="2 6" id="KW-0808">Transferase</keyword>
<keyword evidence="1" id="KW-0963">Cytoplasm</keyword>
<dbReference type="Gene3D" id="3.40.1780.10">
    <property type="entry name" value="QueA-like"/>
    <property type="match status" value="1"/>
</dbReference>
<dbReference type="InterPro" id="IPR003699">
    <property type="entry name" value="QueA"/>
</dbReference>
<dbReference type="PANTHER" id="PTHR30307:SF0">
    <property type="entry name" value="S-ADENOSYLMETHIONINE:TRNA RIBOSYLTRANSFERASE-ISOMERASE"/>
    <property type="match status" value="1"/>
</dbReference>
<organism evidence="6">
    <name type="scientific">uncultured Solirubrobacteraceae bacterium</name>
    <dbReference type="NCBI Taxonomy" id="1162706"/>
    <lineage>
        <taxon>Bacteria</taxon>
        <taxon>Bacillati</taxon>
        <taxon>Actinomycetota</taxon>
        <taxon>Thermoleophilia</taxon>
        <taxon>Solirubrobacterales</taxon>
        <taxon>Solirubrobacteraceae</taxon>
        <taxon>environmental samples</taxon>
    </lineage>
</organism>
<dbReference type="InterPro" id="IPR042119">
    <property type="entry name" value="QueA_dom2"/>
</dbReference>
<evidence type="ECO:0000256" key="3">
    <source>
        <dbReference type="ARBA" id="ARBA00022691"/>
    </source>
</evidence>